<dbReference type="PANTHER" id="PTHR24305">
    <property type="entry name" value="CYTOCHROME P450"/>
    <property type="match status" value="1"/>
</dbReference>
<dbReference type="InterPro" id="IPR001128">
    <property type="entry name" value="Cyt_P450"/>
</dbReference>
<feature type="binding site" description="axial binding residue" evidence="7">
    <location>
        <position position="321"/>
    </location>
    <ligand>
        <name>heme</name>
        <dbReference type="ChEBI" id="CHEBI:30413"/>
    </ligand>
    <ligandPart>
        <name>Fe</name>
        <dbReference type="ChEBI" id="CHEBI:18248"/>
    </ligandPart>
</feature>
<dbReference type="PRINTS" id="PR00465">
    <property type="entry name" value="EP450IV"/>
</dbReference>
<dbReference type="InterPro" id="IPR002403">
    <property type="entry name" value="Cyt_P450_E_grp-IV"/>
</dbReference>
<dbReference type="Pfam" id="PF00067">
    <property type="entry name" value="p450"/>
    <property type="match status" value="1"/>
</dbReference>
<dbReference type="AlphaFoldDB" id="A0A3D8QV73"/>
<dbReference type="PANTHER" id="PTHR24305:SF85">
    <property type="entry name" value="P450, PUTATIVE (EUROFUNG)-RELATED"/>
    <property type="match status" value="1"/>
</dbReference>
<dbReference type="GO" id="GO:0044550">
    <property type="term" value="P:secondary metabolite biosynthetic process"/>
    <property type="evidence" value="ECO:0007669"/>
    <property type="project" value="UniProtKB-ARBA"/>
</dbReference>
<organism evidence="10 11">
    <name type="scientific">Aspergillus mulundensis</name>
    <dbReference type="NCBI Taxonomy" id="1810919"/>
    <lineage>
        <taxon>Eukaryota</taxon>
        <taxon>Fungi</taxon>
        <taxon>Dikarya</taxon>
        <taxon>Ascomycota</taxon>
        <taxon>Pezizomycotina</taxon>
        <taxon>Eurotiomycetes</taxon>
        <taxon>Eurotiomycetidae</taxon>
        <taxon>Eurotiales</taxon>
        <taxon>Aspergillaceae</taxon>
        <taxon>Aspergillus</taxon>
        <taxon>Aspergillus subgen. Nidulantes</taxon>
    </lineage>
</organism>
<keyword evidence="4 7" id="KW-0479">Metal-binding</keyword>
<dbReference type="InterPro" id="IPR017972">
    <property type="entry name" value="Cyt_P450_CS"/>
</dbReference>
<dbReference type="PRINTS" id="PR00385">
    <property type="entry name" value="P450"/>
</dbReference>
<proteinExistence type="inferred from homology"/>
<evidence type="ECO:0000313" key="11">
    <source>
        <dbReference type="Proteomes" id="UP000256690"/>
    </source>
</evidence>
<evidence type="ECO:0000256" key="5">
    <source>
        <dbReference type="ARBA" id="ARBA00023002"/>
    </source>
</evidence>
<dbReference type="SUPFAM" id="SSF48264">
    <property type="entry name" value="Cytochrome P450"/>
    <property type="match status" value="1"/>
</dbReference>
<comment type="similarity">
    <text evidence="2 8">Belongs to the cytochrome P450 family.</text>
</comment>
<dbReference type="GO" id="GO:0016705">
    <property type="term" value="F:oxidoreductase activity, acting on paired donors, with incorporation or reduction of molecular oxygen"/>
    <property type="evidence" value="ECO:0007669"/>
    <property type="project" value="InterPro"/>
</dbReference>
<evidence type="ECO:0000256" key="9">
    <source>
        <dbReference type="SAM" id="MobiDB-lite"/>
    </source>
</evidence>
<evidence type="ECO:0000256" key="7">
    <source>
        <dbReference type="PIRSR" id="PIRSR602403-1"/>
    </source>
</evidence>
<dbReference type="InterPro" id="IPR050121">
    <property type="entry name" value="Cytochrome_P450_monoxygenase"/>
</dbReference>
<evidence type="ECO:0000256" key="3">
    <source>
        <dbReference type="ARBA" id="ARBA00022617"/>
    </source>
</evidence>
<dbReference type="GO" id="GO:0004497">
    <property type="term" value="F:monooxygenase activity"/>
    <property type="evidence" value="ECO:0007669"/>
    <property type="project" value="UniProtKB-KW"/>
</dbReference>
<keyword evidence="6 7" id="KW-0408">Iron</keyword>
<keyword evidence="3 7" id="KW-0349">Heme</keyword>
<name>A0A3D8QV73_9EURO</name>
<dbReference type="GeneID" id="38119872"/>
<reference evidence="10 11" key="1">
    <citation type="journal article" date="2018" name="IMA Fungus">
        <title>IMA Genome-F 9: Draft genome sequence of Annulohypoxylon stygium, Aspergillus mulundensis, Berkeleyomyces basicola (syn. Thielaviopsis basicola), Ceratocystis smalleyi, two Cercospora beticola strains, Coleophoma cylindrospora, Fusarium fracticaudum, Phialophora cf. hyalina, and Morchella septimelata.</title>
        <authorList>
            <person name="Wingfield B.D."/>
            <person name="Bills G.F."/>
            <person name="Dong Y."/>
            <person name="Huang W."/>
            <person name="Nel W.J."/>
            <person name="Swalarsk-Parry B.S."/>
            <person name="Vaghefi N."/>
            <person name="Wilken P.M."/>
            <person name="An Z."/>
            <person name="de Beer Z.W."/>
            <person name="De Vos L."/>
            <person name="Chen L."/>
            <person name="Duong T.A."/>
            <person name="Gao Y."/>
            <person name="Hammerbacher A."/>
            <person name="Kikkert J.R."/>
            <person name="Li Y."/>
            <person name="Li H."/>
            <person name="Li K."/>
            <person name="Li Q."/>
            <person name="Liu X."/>
            <person name="Ma X."/>
            <person name="Naidoo K."/>
            <person name="Pethybridge S.J."/>
            <person name="Sun J."/>
            <person name="Steenkamp E.T."/>
            <person name="van der Nest M.A."/>
            <person name="van Wyk S."/>
            <person name="Wingfield M.J."/>
            <person name="Xiong C."/>
            <person name="Yue Q."/>
            <person name="Zhang X."/>
        </authorList>
    </citation>
    <scope>NUCLEOTIDE SEQUENCE [LARGE SCALE GENOMIC DNA]</scope>
    <source>
        <strain evidence="10 11">DSM 5745</strain>
    </source>
</reference>
<dbReference type="PROSITE" id="PS00086">
    <property type="entry name" value="CYTOCHROME_P450"/>
    <property type="match status" value="1"/>
</dbReference>
<comment type="cofactor">
    <cofactor evidence="1 7">
        <name>heme</name>
        <dbReference type="ChEBI" id="CHEBI:30413"/>
    </cofactor>
</comment>
<evidence type="ECO:0000256" key="2">
    <source>
        <dbReference type="ARBA" id="ARBA00010617"/>
    </source>
</evidence>
<sequence length="406" mass="45855">MQRMEGLVERNITKWMNKLDTDFVEPKKPLDFAVWGTFLSYDTITDVGFRTPLGFVDTGTDVDNLIRIFQAGMRLLGAVGRVYTIFDVLTHPRLKRYFQVSPEQNIWFGGVMKRARQVLADRTKALEEGRVVKPEKGNDDYDFLQAFMDTRTPEGHVLDAETIQSEIFVILGAGSDGFGSSSSALFAEILSRPTTYTRVVEELRTAVQSSQITHPIPTYTEVAKSLPFFCACIREAMRLHPLASTLLPRVLTPLDPEIVINGRRIPTGIELAANPWISHRDKAVYGPDAEEFKPERWLADPTKAKELEKYNLIWGTGSRVCLGKHFAMMMLYKAPVALLMAYDVRLCRETPQTPKPWSRMNGPARLWHDVWINLTKREPWVGGREEQTKDTEGMGNDAAAAAVEST</sequence>
<dbReference type="GO" id="GO:0005506">
    <property type="term" value="F:iron ion binding"/>
    <property type="evidence" value="ECO:0007669"/>
    <property type="project" value="InterPro"/>
</dbReference>
<evidence type="ECO:0000256" key="8">
    <source>
        <dbReference type="RuleBase" id="RU000461"/>
    </source>
</evidence>
<dbReference type="Gene3D" id="1.10.630.10">
    <property type="entry name" value="Cytochrome P450"/>
    <property type="match status" value="1"/>
</dbReference>
<keyword evidence="11" id="KW-1185">Reference proteome</keyword>
<gene>
    <name evidence="10" type="ORF">DSM5745_09502</name>
</gene>
<keyword evidence="8" id="KW-0503">Monooxygenase</keyword>
<dbReference type="GO" id="GO:0020037">
    <property type="term" value="F:heme binding"/>
    <property type="evidence" value="ECO:0007669"/>
    <property type="project" value="InterPro"/>
</dbReference>
<evidence type="ECO:0008006" key="12">
    <source>
        <dbReference type="Google" id="ProtNLM"/>
    </source>
</evidence>
<protein>
    <recommendedName>
        <fullName evidence="12">Cytochrome P450</fullName>
    </recommendedName>
</protein>
<feature type="compositionally biased region" description="Basic and acidic residues" evidence="9">
    <location>
        <begin position="382"/>
        <end position="392"/>
    </location>
</feature>
<dbReference type="EMBL" id="PVWQ01000013">
    <property type="protein sequence ID" value="RDW65763.1"/>
    <property type="molecule type" value="Genomic_DNA"/>
</dbReference>
<dbReference type="InterPro" id="IPR036396">
    <property type="entry name" value="Cyt_P450_sf"/>
</dbReference>
<keyword evidence="5 8" id="KW-0560">Oxidoreductase</keyword>
<comment type="caution">
    <text evidence="10">The sequence shown here is derived from an EMBL/GenBank/DDBJ whole genome shotgun (WGS) entry which is preliminary data.</text>
</comment>
<evidence type="ECO:0000256" key="4">
    <source>
        <dbReference type="ARBA" id="ARBA00022723"/>
    </source>
</evidence>
<evidence type="ECO:0000313" key="10">
    <source>
        <dbReference type="EMBL" id="RDW65763.1"/>
    </source>
</evidence>
<evidence type="ECO:0000256" key="6">
    <source>
        <dbReference type="ARBA" id="ARBA00023004"/>
    </source>
</evidence>
<accession>A0A3D8QV73</accession>
<evidence type="ECO:0000256" key="1">
    <source>
        <dbReference type="ARBA" id="ARBA00001971"/>
    </source>
</evidence>
<dbReference type="Proteomes" id="UP000256690">
    <property type="component" value="Unassembled WGS sequence"/>
</dbReference>
<dbReference type="RefSeq" id="XP_026599866.1">
    <property type="nucleotide sequence ID" value="XM_026751518.1"/>
</dbReference>
<dbReference type="OrthoDB" id="3934656at2759"/>
<feature type="region of interest" description="Disordered" evidence="9">
    <location>
        <begin position="382"/>
        <end position="406"/>
    </location>
</feature>
<dbReference type="STRING" id="1810919.A0A3D8QV73"/>